<feature type="compositionally biased region" description="Basic and acidic residues" evidence="1">
    <location>
        <begin position="1"/>
        <end position="20"/>
    </location>
</feature>
<reference evidence="2" key="1">
    <citation type="submission" date="2022-03" db="EMBL/GenBank/DDBJ databases">
        <authorList>
            <person name="Lindestad O."/>
        </authorList>
    </citation>
    <scope>NUCLEOTIDE SEQUENCE</scope>
</reference>
<accession>A0A8S4REK0</accession>
<dbReference type="EMBL" id="CAKXAJ010025157">
    <property type="protein sequence ID" value="CAH2235754.1"/>
    <property type="molecule type" value="Genomic_DNA"/>
</dbReference>
<evidence type="ECO:0000256" key="1">
    <source>
        <dbReference type="SAM" id="MobiDB-lite"/>
    </source>
</evidence>
<keyword evidence="3" id="KW-1185">Reference proteome</keyword>
<feature type="region of interest" description="Disordered" evidence="1">
    <location>
        <begin position="1"/>
        <end position="23"/>
    </location>
</feature>
<evidence type="ECO:0000313" key="2">
    <source>
        <dbReference type="EMBL" id="CAH2235754.1"/>
    </source>
</evidence>
<protein>
    <submittedName>
        <fullName evidence="2">Jg7612 protein</fullName>
    </submittedName>
</protein>
<gene>
    <name evidence="2" type="primary">jg7612</name>
    <name evidence="2" type="ORF">PAEG_LOCUS13365</name>
</gene>
<dbReference type="Proteomes" id="UP000838756">
    <property type="component" value="Unassembled WGS sequence"/>
</dbReference>
<name>A0A8S4REK0_9NEOP</name>
<dbReference type="AlphaFoldDB" id="A0A8S4REK0"/>
<comment type="caution">
    <text evidence="2">The sequence shown here is derived from an EMBL/GenBank/DDBJ whole genome shotgun (WGS) entry which is preliminary data.</text>
</comment>
<evidence type="ECO:0000313" key="3">
    <source>
        <dbReference type="Proteomes" id="UP000838756"/>
    </source>
</evidence>
<sequence length="103" mass="11665">MAPMERESERHVREGQETPLRRQMPKAAACVNWRVRRLQSAPTTTFILGRYGRPQNQKSAPRASLPYITKEEKYLMSAPFECSYGLSGVFVLVVCTDTSISSL</sequence>
<proteinExistence type="predicted"/>
<organism evidence="2 3">
    <name type="scientific">Pararge aegeria aegeria</name>
    <dbReference type="NCBI Taxonomy" id="348720"/>
    <lineage>
        <taxon>Eukaryota</taxon>
        <taxon>Metazoa</taxon>
        <taxon>Ecdysozoa</taxon>
        <taxon>Arthropoda</taxon>
        <taxon>Hexapoda</taxon>
        <taxon>Insecta</taxon>
        <taxon>Pterygota</taxon>
        <taxon>Neoptera</taxon>
        <taxon>Endopterygota</taxon>
        <taxon>Lepidoptera</taxon>
        <taxon>Glossata</taxon>
        <taxon>Ditrysia</taxon>
        <taxon>Papilionoidea</taxon>
        <taxon>Nymphalidae</taxon>
        <taxon>Satyrinae</taxon>
        <taxon>Satyrini</taxon>
        <taxon>Parargina</taxon>
        <taxon>Pararge</taxon>
    </lineage>
</organism>